<keyword evidence="1" id="KW-0805">Transcription regulation</keyword>
<dbReference type="Pfam" id="PF12833">
    <property type="entry name" value="HTH_18"/>
    <property type="match status" value="1"/>
</dbReference>
<dbReference type="Gene3D" id="1.10.10.60">
    <property type="entry name" value="Homeodomain-like"/>
    <property type="match status" value="2"/>
</dbReference>
<dbReference type="PANTHER" id="PTHR43280">
    <property type="entry name" value="ARAC-FAMILY TRANSCRIPTIONAL REGULATOR"/>
    <property type="match status" value="1"/>
</dbReference>
<evidence type="ECO:0000313" key="7">
    <source>
        <dbReference type="Proteomes" id="UP000886884"/>
    </source>
</evidence>
<reference evidence="6" key="2">
    <citation type="journal article" date="2021" name="PeerJ">
        <title>Extensive microbial diversity within the chicken gut microbiome revealed by metagenomics and culture.</title>
        <authorList>
            <person name="Gilroy R."/>
            <person name="Ravi A."/>
            <person name="Getino M."/>
            <person name="Pursley I."/>
            <person name="Horton D.L."/>
            <person name="Alikhan N.F."/>
            <person name="Baker D."/>
            <person name="Gharbi K."/>
            <person name="Hall N."/>
            <person name="Watson M."/>
            <person name="Adriaenssens E.M."/>
            <person name="Foster-Nyarko E."/>
            <person name="Jarju S."/>
            <person name="Secka A."/>
            <person name="Antonio M."/>
            <person name="Oren A."/>
            <person name="Chaudhuri R.R."/>
            <person name="La Ragione R."/>
            <person name="Hildebrand F."/>
            <person name="Pallen M.J."/>
        </authorList>
    </citation>
    <scope>NUCLEOTIDE SEQUENCE</scope>
    <source>
        <strain evidence="6">CHK183-6373</strain>
    </source>
</reference>
<protein>
    <submittedName>
        <fullName evidence="6">Helix-turn-helix transcriptional regulator</fullName>
    </submittedName>
</protein>
<accession>A0A9D1P9V7</accession>
<feature type="domain" description="HTH araC/xylS-type" evidence="5">
    <location>
        <begin position="645"/>
        <end position="744"/>
    </location>
</feature>
<keyword evidence="3" id="KW-0804">Transcription</keyword>
<gene>
    <name evidence="6" type="ORF">IAA64_12035</name>
</gene>
<keyword evidence="4" id="KW-0472">Membrane</keyword>
<dbReference type="GO" id="GO:0003700">
    <property type="term" value="F:DNA-binding transcription factor activity"/>
    <property type="evidence" value="ECO:0007669"/>
    <property type="project" value="InterPro"/>
</dbReference>
<evidence type="ECO:0000259" key="5">
    <source>
        <dbReference type="PROSITE" id="PS01124"/>
    </source>
</evidence>
<evidence type="ECO:0000256" key="4">
    <source>
        <dbReference type="SAM" id="Phobius"/>
    </source>
</evidence>
<feature type="transmembrane region" description="Helical" evidence="4">
    <location>
        <begin position="279"/>
        <end position="299"/>
    </location>
</feature>
<dbReference type="PROSITE" id="PS01124">
    <property type="entry name" value="HTH_ARAC_FAMILY_2"/>
    <property type="match status" value="1"/>
</dbReference>
<evidence type="ECO:0000256" key="3">
    <source>
        <dbReference type="ARBA" id="ARBA00023163"/>
    </source>
</evidence>
<name>A0A9D1P9V7_9FIRM</name>
<dbReference type="Proteomes" id="UP000886884">
    <property type="component" value="Unassembled WGS sequence"/>
</dbReference>
<keyword evidence="4" id="KW-0812">Transmembrane</keyword>
<reference evidence="6" key="1">
    <citation type="submission" date="2020-10" db="EMBL/GenBank/DDBJ databases">
        <authorList>
            <person name="Gilroy R."/>
        </authorList>
    </citation>
    <scope>NUCLEOTIDE SEQUENCE</scope>
    <source>
        <strain evidence="6">CHK183-6373</strain>
    </source>
</reference>
<dbReference type="SUPFAM" id="SSF46689">
    <property type="entry name" value="Homeodomain-like"/>
    <property type="match status" value="1"/>
</dbReference>
<dbReference type="InterPro" id="IPR009057">
    <property type="entry name" value="Homeodomain-like_sf"/>
</dbReference>
<dbReference type="EMBL" id="DVOT01000218">
    <property type="protein sequence ID" value="HIV28697.1"/>
    <property type="molecule type" value="Genomic_DNA"/>
</dbReference>
<keyword evidence="4" id="KW-1133">Transmembrane helix</keyword>
<dbReference type="AlphaFoldDB" id="A0A9D1P9V7"/>
<evidence type="ECO:0000256" key="1">
    <source>
        <dbReference type="ARBA" id="ARBA00023015"/>
    </source>
</evidence>
<organism evidence="6 7">
    <name type="scientific">Candidatus Ornithocaccomicrobium faecavium</name>
    <dbReference type="NCBI Taxonomy" id="2840890"/>
    <lineage>
        <taxon>Bacteria</taxon>
        <taxon>Bacillati</taxon>
        <taxon>Bacillota</taxon>
        <taxon>Clostridia</taxon>
        <taxon>Candidatus Ornithocaccomicrobium</taxon>
    </lineage>
</organism>
<sequence>MLLKWACSYLLVLLIPLATFVVGMRLATSTVRQEISRANAVMLENVREAIDSDLQTIESAFQFAFANLPTVSLNLAESKDASRNYVVYDLVKALDKYSRANGNVKFTLYFADTDFLVSTSTANDVQTLYYVQKMAGLQEDVEAWRARLAGSYANDYAFLSGMVIGEVENSMTFCHTVQRQPGKVNIFISLPDGLYRNLLQNEETRGLFIVDAAGNVVQRLNGPYDLQSVNLALAPDVSLRVGQDRCVQSAIPSQYADWYYVTLTPEGDYWQSIQRVTTAMAVTCAISLAIGLVLAAQLVKRNYRPLGALTLQLGGRINRKQNEFQAIAEYCHNVSVENQNMHREIDAYAAQLRERALLNRLKGRQMLLSDKDVDAHYALGEAGESYVLVVFALARVSEEELSRYRDSLEYGEALFHAIGSSFAGRMQGYSYEQMEDGYMLLYLLRLTGGQVAKWREEGRALLTQVDAFIQKRISSKVTVAVSGVASGFGDIHILYNSVMDALEYRSIAGGQEQGVVFAEECAELVGGSMGFQNDETFCEMERAVCEGDIKRCEELMGRLGCPEGDALQFAVFRLSMMNGVKLVMRAFFQRVQDAQLRYRFTQWMEACLEAQQKEELQESFLRLLRFACQNIGGPSAPPERDPLAERVRKLVQQRYDDPNLNISAIAEALGKNANYLSQAFSKSAGESLMDYIRGVRVARAMDLLASTNMTIEQISEKTGFGSVRTFRRAFAQVMGMQPNAYRQRHALGQEFVP</sequence>
<dbReference type="PANTHER" id="PTHR43280:SF10">
    <property type="entry name" value="REGULATORY PROTEIN POCR"/>
    <property type="match status" value="1"/>
</dbReference>
<dbReference type="GO" id="GO:0043565">
    <property type="term" value="F:sequence-specific DNA binding"/>
    <property type="evidence" value="ECO:0007669"/>
    <property type="project" value="InterPro"/>
</dbReference>
<keyword evidence="2" id="KW-0238">DNA-binding</keyword>
<dbReference type="InterPro" id="IPR018060">
    <property type="entry name" value="HTH_AraC"/>
</dbReference>
<dbReference type="SMART" id="SM00342">
    <property type="entry name" value="HTH_ARAC"/>
    <property type="match status" value="1"/>
</dbReference>
<comment type="caution">
    <text evidence="6">The sequence shown here is derived from an EMBL/GenBank/DDBJ whole genome shotgun (WGS) entry which is preliminary data.</text>
</comment>
<evidence type="ECO:0000256" key="2">
    <source>
        <dbReference type="ARBA" id="ARBA00023125"/>
    </source>
</evidence>
<proteinExistence type="predicted"/>
<evidence type="ECO:0000313" key="6">
    <source>
        <dbReference type="EMBL" id="HIV28697.1"/>
    </source>
</evidence>